<dbReference type="OrthoDB" id="62952at2759"/>
<accession>A0A8E2FAE7</accession>
<dbReference type="PANTHER" id="PTHR42085">
    <property type="entry name" value="F-BOX DOMAIN-CONTAINING PROTEIN"/>
    <property type="match status" value="1"/>
</dbReference>
<name>A0A8E2FAE7_9PEZI</name>
<dbReference type="EMBL" id="KV748707">
    <property type="protein sequence ID" value="OCL13537.1"/>
    <property type="molecule type" value="Genomic_DNA"/>
</dbReference>
<evidence type="ECO:0000313" key="2">
    <source>
        <dbReference type="Proteomes" id="UP000250140"/>
    </source>
</evidence>
<proteinExistence type="predicted"/>
<evidence type="ECO:0000313" key="1">
    <source>
        <dbReference type="EMBL" id="OCL13537.1"/>
    </source>
</evidence>
<reference evidence="1 2" key="1">
    <citation type="journal article" date="2016" name="Nat. Commun.">
        <title>Ectomycorrhizal ecology is imprinted in the genome of the dominant symbiotic fungus Cenococcum geophilum.</title>
        <authorList>
            <consortium name="DOE Joint Genome Institute"/>
            <person name="Peter M."/>
            <person name="Kohler A."/>
            <person name="Ohm R.A."/>
            <person name="Kuo A."/>
            <person name="Krutzmann J."/>
            <person name="Morin E."/>
            <person name="Arend M."/>
            <person name="Barry K.W."/>
            <person name="Binder M."/>
            <person name="Choi C."/>
            <person name="Clum A."/>
            <person name="Copeland A."/>
            <person name="Grisel N."/>
            <person name="Haridas S."/>
            <person name="Kipfer T."/>
            <person name="LaButti K."/>
            <person name="Lindquist E."/>
            <person name="Lipzen A."/>
            <person name="Maire R."/>
            <person name="Meier B."/>
            <person name="Mihaltcheva S."/>
            <person name="Molinier V."/>
            <person name="Murat C."/>
            <person name="Poggeler S."/>
            <person name="Quandt C.A."/>
            <person name="Sperisen C."/>
            <person name="Tritt A."/>
            <person name="Tisserant E."/>
            <person name="Crous P.W."/>
            <person name="Henrissat B."/>
            <person name="Nehls U."/>
            <person name="Egli S."/>
            <person name="Spatafora J.W."/>
            <person name="Grigoriev I.V."/>
            <person name="Martin F.M."/>
        </authorList>
    </citation>
    <scope>NUCLEOTIDE SEQUENCE [LARGE SCALE GENOMIC DNA]</scope>
    <source>
        <strain evidence="1 2">CBS 207.34</strain>
    </source>
</reference>
<gene>
    <name evidence="1" type="ORF">AOQ84DRAFT_104920</name>
</gene>
<sequence>MRGTQSPHRTHAVCLLSVPLEIRREIYRYLLIQQNPIAVDLVYMFKQFFDRHGTSPGRDSRINILLASRQVCEEALDVLYGENVFQIHLYDWDLNAISQFACDNRQRIRRLRLLGHDLDLFYWKPATIESPIWPPILANLTRLHIVMQEPVRLIWLPGLFEEPYSFEQEAGEWLAWLKPILEYVNQHLSSRAVVEVDHGNKEETRPA</sequence>
<dbReference type="PANTHER" id="PTHR42085:SF7">
    <property type="entry name" value="F-BOX DOMAIN-CONTAINING PROTEIN"/>
    <property type="match status" value="1"/>
</dbReference>
<dbReference type="Proteomes" id="UP000250140">
    <property type="component" value="Unassembled WGS sequence"/>
</dbReference>
<protein>
    <submittedName>
        <fullName evidence="1">Uncharacterized protein</fullName>
    </submittedName>
</protein>
<keyword evidence="2" id="KW-1185">Reference proteome</keyword>
<organism evidence="1 2">
    <name type="scientific">Glonium stellatum</name>
    <dbReference type="NCBI Taxonomy" id="574774"/>
    <lineage>
        <taxon>Eukaryota</taxon>
        <taxon>Fungi</taxon>
        <taxon>Dikarya</taxon>
        <taxon>Ascomycota</taxon>
        <taxon>Pezizomycotina</taxon>
        <taxon>Dothideomycetes</taxon>
        <taxon>Pleosporomycetidae</taxon>
        <taxon>Gloniales</taxon>
        <taxon>Gloniaceae</taxon>
        <taxon>Glonium</taxon>
    </lineage>
</organism>
<dbReference type="InterPro" id="IPR038883">
    <property type="entry name" value="AN11006-like"/>
</dbReference>
<dbReference type="AlphaFoldDB" id="A0A8E2FAE7"/>